<protein>
    <submittedName>
        <fullName evidence="1">Queuine tRNA-ribosyltransferase</fullName>
    </submittedName>
</protein>
<dbReference type="GeneID" id="55814541"/>
<keyword evidence="2" id="KW-1185">Reference proteome</keyword>
<evidence type="ECO:0000313" key="2">
    <source>
        <dbReference type="Proteomes" id="UP000427282"/>
    </source>
</evidence>
<gene>
    <name evidence="1" type="primary">90</name>
    <name evidence="1" type="ORF">SEA_MUFASA8_90</name>
</gene>
<accession>A0A649VMB0</accession>
<reference evidence="1 2" key="1">
    <citation type="submission" date="2019-10" db="EMBL/GenBank/DDBJ databases">
        <authorList>
            <person name="Garlena R.A."/>
            <person name="Russell D.A."/>
            <person name="Pope W.H."/>
            <person name="Jacobs-Sera D."/>
            <person name="Hatfull G.F."/>
        </authorList>
    </citation>
    <scope>NUCLEOTIDE SEQUENCE [LARGE SCALE GENOMIC DNA]</scope>
</reference>
<dbReference type="Proteomes" id="UP000427282">
    <property type="component" value="Segment"/>
</dbReference>
<name>A0A649VMB0_9CAUD</name>
<keyword evidence="1" id="KW-0808">Transferase</keyword>
<sequence>MKIFAALSGNTRAMRVISEEEYPNLLCSFAYKSCLPKAKFTPPFLHLDSGAFTAWSRGKQVAITDYADWAIEQNGRSPHIEAVNLDVIPGEFGRTSTPEERKAGMRQSLRNADYLRSRGISIAEVFHQDEPLSFLDELLDRLPEGGLLCISPRNDKPLPSKLAWQKHVLSHLMKRYTPATLPRMHGLAVTSAAMLREFPYYSGDSSTWCAPVSFGRFVDTNGSTNTIAGRLTPTRVGRADTNTHEAIAYALRLGLSNLQRLERDITTLWAKRGVTFD</sequence>
<dbReference type="EMBL" id="MN586027">
    <property type="protein sequence ID" value="QGJ93537.1"/>
    <property type="molecule type" value="Genomic_DNA"/>
</dbReference>
<organism evidence="1 2">
    <name type="scientific">Arthrobacter phage Mufasa8</name>
    <dbReference type="NCBI Taxonomy" id="2656526"/>
    <lineage>
        <taxon>Viruses</taxon>
        <taxon>Duplodnaviria</taxon>
        <taxon>Heunggongvirae</taxon>
        <taxon>Uroviricota</taxon>
        <taxon>Caudoviricetes</taxon>
        <taxon>Mufasoctovirus</taxon>
        <taxon>Mufasoctovirus mufasa8</taxon>
    </lineage>
</organism>
<evidence type="ECO:0000313" key="1">
    <source>
        <dbReference type="EMBL" id="QGJ93537.1"/>
    </source>
</evidence>
<dbReference type="GO" id="GO:0016740">
    <property type="term" value="F:transferase activity"/>
    <property type="evidence" value="ECO:0007669"/>
    <property type="project" value="UniProtKB-KW"/>
</dbReference>
<dbReference type="KEGG" id="vg:55814541"/>
<dbReference type="RefSeq" id="YP_009885170.1">
    <property type="nucleotide sequence ID" value="NC_049478.1"/>
</dbReference>
<proteinExistence type="predicted"/>